<sequence length="150" mass="17079">MQARMLASLSHATVASSRQSLTKYPRQAQWRAPKRGPRRRLDRRTHGSLQGIFLAAAPSHSRCALLYSSWLWLWRWRWCPRRPGPSLAQAARIVARWCLLWDSQSTLDSVLERGERGGSGDPWDVWVLARRPGSGRPRGLVADGPRSHMC</sequence>
<feature type="region of interest" description="Disordered" evidence="1">
    <location>
        <begin position="17"/>
        <end position="42"/>
    </location>
</feature>
<evidence type="ECO:0000313" key="3">
    <source>
        <dbReference type="Proteomes" id="UP000241462"/>
    </source>
</evidence>
<proteinExistence type="predicted"/>
<dbReference type="AlphaFoldDB" id="A0A2T3A5I1"/>
<feature type="compositionally biased region" description="Basic residues" evidence="1">
    <location>
        <begin position="32"/>
        <end position="42"/>
    </location>
</feature>
<dbReference type="EMBL" id="KZ678464">
    <property type="protein sequence ID" value="PSR83213.1"/>
    <property type="molecule type" value="Genomic_DNA"/>
</dbReference>
<name>A0A2T3A5I1_9PEZI</name>
<evidence type="ECO:0000313" key="2">
    <source>
        <dbReference type="EMBL" id="PSR83213.1"/>
    </source>
</evidence>
<dbReference type="InParanoid" id="A0A2T3A5I1"/>
<reference evidence="2 3" key="1">
    <citation type="journal article" date="2018" name="Mycol. Prog.">
        <title>Coniella lustricola, a new species from submerged detritus.</title>
        <authorList>
            <person name="Raudabaugh D.B."/>
            <person name="Iturriaga T."/>
            <person name="Carver A."/>
            <person name="Mondo S."/>
            <person name="Pangilinan J."/>
            <person name="Lipzen A."/>
            <person name="He G."/>
            <person name="Amirebrahimi M."/>
            <person name="Grigoriev I.V."/>
            <person name="Miller A.N."/>
        </authorList>
    </citation>
    <scope>NUCLEOTIDE SEQUENCE [LARGE SCALE GENOMIC DNA]</scope>
    <source>
        <strain evidence="2 3">B22-T-1</strain>
    </source>
</reference>
<dbReference type="Proteomes" id="UP000241462">
    <property type="component" value="Unassembled WGS sequence"/>
</dbReference>
<protein>
    <submittedName>
        <fullName evidence="2">Uncharacterized protein</fullName>
    </submittedName>
</protein>
<organism evidence="2 3">
    <name type="scientific">Coniella lustricola</name>
    <dbReference type="NCBI Taxonomy" id="2025994"/>
    <lineage>
        <taxon>Eukaryota</taxon>
        <taxon>Fungi</taxon>
        <taxon>Dikarya</taxon>
        <taxon>Ascomycota</taxon>
        <taxon>Pezizomycotina</taxon>
        <taxon>Sordariomycetes</taxon>
        <taxon>Sordariomycetidae</taxon>
        <taxon>Diaporthales</taxon>
        <taxon>Schizoparmaceae</taxon>
        <taxon>Coniella</taxon>
    </lineage>
</organism>
<gene>
    <name evidence="2" type="ORF">BD289DRAFT_290314</name>
</gene>
<keyword evidence="3" id="KW-1185">Reference proteome</keyword>
<evidence type="ECO:0000256" key="1">
    <source>
        <dbReference type="SAM" id="MobiDB-lite"/>
    </source>
</evidence>
<accession>A0A2T3A5I1</accession>